<gene>
    <name evidence="1" type="ORF">SAMN05444170_7406</name>
</gene>
<dbReference type="Proteomes" id="UP000184096">
    <property type="component" value="Chromosome I"/>
</dbReference>
<evidence type="ECO:0000313" key="1">
    <source>
        <dbReference type="EMBL" id="SHN87851.1"/>
    </source>
</evidence>
<organism evidence="1 2">
    <name type="scientific">Bradyrhizobium erythrophlei</name>
    <dbReference type="NCBI Taxonomy" id="1437360"/>
    <lineage>
        <taxon>Bacteria</taxon>
        <taxon>Pseudomonadati</taxon>
        <taxon>Pseudomonadota</taxon>
        <taxon>Alphaproteobacteria</taxon>
        <taxon>Hyphomicrobiales</taxon>
        <taxon>Nitrobacteraceae</taxon>
        <taxon>Bradyrhizobium</taxon>
    </lineage>
</organism>
<dbReference type="EMBL" id="LT670849">
    <property type="protein sequence ID" value="SHN87851.1"/>
    <property type="molecule type" value="Genomic_DNA"/>
</dbReference>
<reference evidence="2" key="1">
    <citation type="submission" date="2016-11" db="EMBL/GenBank/DDBJ databases">
        <authorList>
            <person name="Varghese N."/>
            <person name="Submissions S."/>
        </authorList>
    </citation>
    <scope>NUCLEOTIDE SEQUENCE [LARGE SCALE GENOMIC DNA]</scope>
    <source>
        <strain evidence="2">GAS401</strain>
    </source>
</reference>
<evidence type="ECO:0000313" key="2">
    <source>
        <dbReference type="Proteomes" id="UP000184096"/>
    </source>
</evidence>
<protein>
    <submittedName>
        <fullName evidence="1">Uncharacterized protein</fullName>
    </submittedName>
</protein>
<name>A0A1M7UXT8_9BRAD</name>
<keyword evidence="2" id="KW-1185">Reference proteome</keyword>
<sequence>MLLLIAALAIIEFLLLGCKGGSIAFQLCVALLSATIEGRELIERRLLPERGEGGGCEAIAGLWISRRT</sequence>
<proteinExistence type="predicted"/>
<accession>A0A1M7UXT8</accession>
<dbReference type="RefSeq" id="WP_072825628.1">
    <property type="nucleotide sequence ID" value="NZ_LT670849.1"/>
</dbReference>
<dbReference type="AlphaFoldDB" id="A0A1M7UXT8"/>